<protein>
    <recommendedName>
        <fullName evidence="6">JAB domain-containing protein</fullName>
    </recommendedName>
</protein>
<dbReference type="AlphaFoldDB" id="A0A5C7AHZ1"/>
<evidence type="ECO:0000256" key="2">
    <source>
        <dbReference type="ARBA" id="ARBA00022723"/>
    </source>
</evidence>
<keyword evidence="4" id="KW-0862">Zinc</keyword>
<dbReference type="GO" id="GO:0006508">
    <property type="term" value="P:proteolysis"/>
    <property type="evidence" value="ECO:0007669"/>
    <property type="project" value="UniProtKB-KW"/>
</dbReference>
<dbReference type="Proteomes" id="UP000321734">
    <property type="component" value="Unassembled WGS sequence"/>
</dbReference>
<dbReference type="SUPFAM" id="SSF102712">
    <property type="entry name" value="JAB1/MPN domain"/>
    <property type="match status" value="1"/>
</dbReference>
<dbReference type="Gene3D" id="3.40.140.10">
    <property type="entry name" value="Cytidine Deaminase, domain 2"/>
    <property type="match status" value="1"/>
</dbReference>
<dbReference type="Pfam" id="PF14464">
    <property type="entry name" value="Prok-JAB"/>
    <property type="match status" value="1"/>
</dbReference>
<dbReference type="GO" id="GO:0008237">
    <property type="term" value="F:metallopeptidase activity"/>
    <property type="evidence" value="ECO:0007669"/>
    <property type="project" value="UniProtKB-KW"/>
</dbReference>
<evidence type="ECO:0000313" key="7">
    <source>
        <dbReference type="EMBL" id="TXE07907.1"/>
    </source>
</evidence>
<keyword evidence="1" id="KW-0645">Protease</keyword>
<proteinExistence type="predicted"/>
<dbReference type="OrthoDB" id="517279at2"/>
<gene>
    <name evidence="7" type="ORF">ES711_10785</name>
</gene>
<feature type="domain" description="JAB" evidence="6">
    <location>
        <begin position="25"/>
        <end position="132"/>
    </location>
</feature>
<evidence type="ECO:0000256" key="3">
    <source>
        <dbReference type="ARBA" id="ARBA00022801"/>
    </source>
</evidence>
<keyword evidence="2" id="KW-0479">Metal-binding</keyword>
<keyword evidence="8" id="KW-1185">Reference proteome</keyword>
<dbReference type="RefSeq" id="WP_146893304.1">
    <property type="nucleotide sequence ID" value="NZ_VORX01000004.1"/>
</dbReference>
<dbReference type="EMBL" id="VORX01000004">
    <property type="protein sequence ID" value="TXE07907.1"/>
    <property type="molecule type" value="Genomic_DNA"/>
</dbReference>
<keyword evidence="5" id="KW-0482">Metalloprotease</keyword>
<sequence>MEFILPKYNLHLNENVLQIFYNYIQKKHDAKEAGGVLTGKIYHELIKILNCSEPTCLDYRSKYNFNRSHNSAQIFINKMFHESNGEEIYLGEWHTHPEDIPTPSQLDITSFIKTVSKNKLNSNVHYMIIIGRTKSYLGVYTNGVKTHEINFDNIKL</sequence>
<keyword evidence="3" id="KW-0378">Hydrolase</keyword>
<dbReference type="GO" id="GO:0046872">
    <property type="term" value="F:metal ion binding"/>
    <property type="evidence" value="ECO:0007669"/>
    <property type="project" value="UniProtKB-KW"/>
</dbReference>
<evidence type="ECO:0000313" key="8">
    <source>
        <dbReference type="Proteomes" id="UP000321734"/>
    </source>
</evidence>
<name>A0A5C7AHZ1_9FLAO</name>
<reference evidence="7 8" key="1">
    <citation type="submission" date="2019-08" db="EMBL/GenBank/DDBJ databases">
        <title>Genome sequence of Gelidibacter salicanalis IC162T.</title>
        <authorList>
            <person name="Bowman J.P."/>
        </authorList>
    </citation>
    <scope>NUCLEOTIDE SEQUENCE [LARGE SCALE GENOMIC DNA]</scope>
    <source>
        <strain evidence="7 8">IC162</strain>
    </source>
</reference>
<organism evidence="7 8">
    <name type="scientific">Gelidibacter salicanalis</name>
    <dbReference type="NCBI Taxonomy" id="291193"/>
    <lineage>
        <taxon>Bacteria</taxon>
        <taxon>Pseudomonadati</taxon>
        <taxon>Bacteroidota</taxon>
        <taxon>Flavobacteriia</taxon>
        <taxon>Flavobacteriales</taxon>
        <taxon>Flavobacteriaceae</taxon>
        <taxon>Gelidibacter</taxon>
    </lineage>
</organism>
<accession>A0A5C7AHZ1</accession>
<evidence type="ECO:0000259" key="6">
    <source>
        <dbReference type="Pfam" id="PF14464"/>
    </source>
</evidence>
<evidence type="ECO:0000256" key="1">
    <source>
        <dbReference type="ARBA" id="ARBA00022670"/>
    </source>
</evidence>
<evidence type="ECO:0000256" key="4">
    <source>
        <dbReference type="ARBA" id="ARBA00022833"/>
    </source>
</evidence>
<evidence type="ECO:0000256" key="5">
    <source>
        <dbReference type="ARBA" id="ARBA00023049"/>
    </source>
</evidence>
<comment type="caution">
    <text evidence="7">The sequence shown here is derived from an EMBL/GenBank/DDBJ whole genome shotgun (WGS) entry which is preliminary data.</text>
</comment>
<dbReference type="InterPro" id="IPR028090">
    <property type="entry name" value="JAB_dom_prok"/>
</dbReference>